<evidence type="ECO:0000259" key="1">
    <source>
        <dbReference type="Pfam" id="PF13976"/>
    </source>
</evidence>
<sequence>MANLNQNTNSFRDVGHIVKFNGDNHLDWKYEFLGMMEQLGLKNLIEPAVAGGQVLTLPIEEREADGPITNQAAIDSWHQKDVSVRNYILATLEQSQKQNLYGIPTAREMWLNISTQYTTRADEIEGQLLQDMWSYKYDPARDIRGHINGILSISNKLREMGNPVQEKYVISKMLSSLPASFWHARSSWTNVPRPEQTISNLTQRLLAEEKVIASYTTAPTTTAANPGTNAFKATTDQNQDAAYNAAGPSTSGYQRGGYRGRRGFGGRRGQGPFRGGVNQHAHRERDAANLETAQRIWECIFCELDSHKTVDCRKLKKARELSKQPKEDTGFPASACYSTRSIFDWFADSGATSHMTDQRSLIFNYKPVTPGSWMVTGIGGATLPVHGQGQVSVLTEGEVESERIISPVLHVPDLGTNLFSIVSATEAGMKAIFNGNKVNIFTPDASIYMEGDRAGRTMYHLRIRSLVNIDRAASATSTGQLSPPTLWHCRIGHVNLRNLKRMQTQGLVQGLDFNGSEEEWEDLQHS</sequence>
<dbReference type="InterPro" id="IPR054722">
    <property type="entry name" value="PolX-like_BBD"/>
</dbReference>
<comment type="caution">
    <text evidence="3">The sequence shown here is derived from an EMBL/GenBank/DDBJ whole genome shotgun (WGS) entry which is preliminary data.</text>
</comment>
<reference evidence="3" key="1">
    <citation type="submission" date="2021-11" db="EMBL/GenBank/DDBJ databases">
        <authorList>
            <person name="Schell T."/>
        </authorList>
    </citation>
    <scope>NUCLEOTIDE SEQUENCE</scope>
    <source>
        <strain evidence="3">M5</strain>
    </source>
</reference>
<dbReference type="PANTHER" id="PTHR47481">
    <property type="match status" value="1"/>
</dbReference>
<evidence type="ECO:0008006" key="5">
    <source>
        <dbReference type="Google" id="ProtNLM"/>
    </source>
</evidence>
<accession>A0A8J2WLN9</accession>
<proteinExistence type="predicted"/>
<organism evidence="3 4">
    <name type="scientific">Daphnia galeata</name>
    <dbReference type="NCBI Taxonomy" id="27404"/>
    <lineage>
        <taxon>Eukaryota</taxon>
        <taxon>Metazoa</taxon>
        <taxon>Ecdysozoa</taxon>
        <taxon>Arthropoda</taxon>
        <taxon>Crustacea</taxon>
        <taxon>Branchiopoda</taxon>
        <taxon>Diplostraca</taxon>
        <taxon>Cladocera</taxon>
        <taxon>Anomopoda</taxon>
        <taxon>Daphniidae</taxon>
        <taxon>Daphnia</taxon>
    </lineage>
</organism>
<evidence type="ECO:0000313" key="3">
    <source>
        <dbReference type="EMBL" id="CAH0110709.1"/>
    </source>
</evidence>
<feature type="domain" description="Retrovirus-related Pol polyprotein from transposon TNT 1-94-like beta-barrel" evidence="2">
    <location>
        <begin position="345"/>
        <end position="428"/>
    </location>
</feature>
<dbReference type="Pfam" id="PF14223">
    <property type="entry name" value="Retrotran_gag_2"/>
    <property type="match status" value="1"/>
</dbReference>
<evidence type="ECO:0000259" key="2">
    <source>
        <dbReference type="Pfam" id="PF22936"/>
    </source>
</evidence>
<name>A0A8J2WLN9_9CRUS</name>
<dbReference type="Pfam" id="PF13976">
    <property type="entry name" value="gag_pre-integrs"/>
    <property type="match status" value="1"/>
</dbReference>
<dbReference type="Pfam" id="PF22936">
    <property type="entry name" value="Pol_BBD"/>
    <property type="match status" value="1"/>
</dbReference>
<dbReference type="PANTHER" id="PTHR47481:SF7">
    <property type="entry name" value="CCHC-TYPE DOMAIN-CONTAINING PROTEIN"/>
    <property type="match status" value="1"/>
</dbReference>
<dbReference type="Proteomes" id="UP000789390">
    <property type="component" value="Unassembled WGS sequence"/>
</dbReference>
<evidence type="ECO:0000313" key="4">
    <source>
        <dbReference type="Proteomes" id="UP000789390"/>
    </source>
</evidence>
<protein>
    <recommendedName>
        <fullName evidence="5">GAG-pre-integrase domain-containing protein</fullName>
    </recommendedName>
</protein>
<gene>
    <name evidence="3" type="ORF">DGAL_LOCUS14302</name>
</gene>
<dbReference type="AlphaFoldDB" id="A0A8J2WLN9"/>
<dbReference type="InterPro" id="IPR025724">
    <property type="entry name" value="GAG-pre-integrase_dom"/>
</dbReference>
<dbReference type="EMBL" id="CAKKLH010000305">
    <property type="protein sequence ID" value="CAH0110709.1"/>
    <property type="molecule type" value="Genomic_DNA"/>
</dbReference>
<keyword evidence="4" id="KW-1185">Reference proteome</keyword>
<dbReference type="OrthoDB" id="413361at2759"/>
<feature type="domain" description="GAG-pre-integrase" evidence="1">
    <location>
        <begin position="458"/>
        <end position="515"/>
    </location>
</feature>